<dbReference type="InterPro" id="IPR000172">
    <property type="entry name" value="GMC_OxRdtase_N"/>
</dbReference>
<dbReference type="Gene3D" id="3.50.50.60">
    <property type="entry name" value="FAD/NAD(P)-binding domain"/>
    <property type="match status" value="1"/>
</dbReference>
<gene>
    <name evidence="5" type="ORF">MMYC01_210006</name>
</gene>
<dbReference type="InterPro" id="IPR036188">
    <property type="entry name" value="FAD/NAD-bd_sf"/>
</dbReference>
<evidence type="ECO:0000313" key="5">
    <source>
        <dbReference type="EMBL" id="KXX74203.1"/>
    </source>
</evidence>
<name>A0A175VS56_9PEZI</name>
<dbReference type="InterPro" id="IPR007867">
    <property type="entry name" value="GMC_OxRtase_C"/>
</dbReference>
<dbReference type="InterPro" id="IPR012132">
    <property type="entry name" value="GMC_OxRdtase"/>
</dbReference>
<dbReference type="EMBL" id="LCTW02000376">
    <property type="protein sequence ID" value="KXX74203.1"/>
    <property type="molecule type" value="Genomic_DNA"/>
</dbReference>
<protein>
    <submittedName>
        <fullName evidence="5">Oxygen-dependent choline dehydrogenase</fullName>
    </submittedName>
</protein>
<dbReference type="SUPFAM" id="SSF51905">
    <property type="entry name" value="FAD/NAD(P)-binding domain"/>
    <property type="match status" value="1"/>
</dbReference>
<dbReference type="AlphaFoldDB" id="A0A175VS56"/>
<proteinExistence type="inferred from homology"/>
<comment type="similarity">
    <text evidence="1">Belongs to the GMC oxidoreductase family.</text>
</comment>
<dbReference type="SUPFAM" id="SSF54373">
    <property type="entry name" value="FAD-linked reductases, C-terminal domain"/>
    <property type="match status" value="1"/>
</dbReference>
<dbReference type="GO" id="GO:0016614">
    <property type="term" value="F:oxidoreductase activity, acting on CH-OH group of donors"/>
    <property type="evidence" value="ECO:0007669"/>
    <property type="project" value="InterPro"/>
</dbReference>
<dbReference type="GO" id="GO:0050660">
    <property type="term" value="F:flavin adenine dinucleotide binding"/>
    <property type="evidence" value="ECO:0007669"/>
    <property type="project" value="InterPro"/>
</dbReference>
<reference evidence="5 6" key="1">
    <citation type="journal article" date="2016" name="Genome Announc.">
        <title>Genome Sequence of Madurella mycetomatis mm55, Isolated from a Human Mycetoma Case in Sudan.</title>
        <authorList>
            <person name="Smit S."/>
            <person name="Derks M.F."/>
            <person name="Bervoets S."/>
            <person name="Fahal A."/>
            <person name="van Leeuwen W."/>
            <person name="van Belkum A."/>
            <person name="van de Sande W.W."/>
        </authorList>
    </citation>
    <scope>NUCLEOTIDE SEQUENCE [LARGE SCALE GENOMIC DNA]</scope>
    <source>
        <strain evidence="6">mm55</strain>
    </source>
</reference>
<keyword evidence="2" id="KW-0285">Flavoprotein</keyword>
<evidence type="ECO:0000256" key="1">
    <source>
        <dbReference type="ARBA" id="ARBA00010790"/>
    </source>
</evidence>
<dbReference type="PIRSF" id="PIRSF000137">
    <property type="entry name" value="Alcohol_oxidase"/>
    <property type="match status" value="1"/>
</dbReference>
<dbReference type="Proteomes" id="UP000078237">
    <property type="component" value="Unassembled WGS sequence"/>
</dbReference>
<evidence type="ECO:0000259" key="4">
    <source>
        <dbReference type="Pfam" id="PF05199"/>
    </source>
</evidence>
<comment type="caution">
    <text evidence="5">The sequence shown here is derived from an EMBL/GenBank/DDBJ whole genome shotgun (WGS) entry which is preliminary data.</text>
</comment>
<feature type="domain" description="Glucose-methanol-choline oxidoreductase N-terminal" evidence="3">
    <location>
        <begin position="28"/>
        <end position="271"/>
    </location>
</feature>
<dbReference type="STRING" id="100816.A0A175VS56"/>
<dbReference type="PANTHER" id="PTHR11552">
    <property type="entry name" value="GLUCOSE-METHANOL-CHOLINE GMC OXIDOREDUCTASE"/>
    <property type="match status" value="1"/>
</dbReference>
<keyword evidence="6" id="KW-1185">Reference proteome</keyword>
<evidence type="ECO:0000259" key="3">
    <source>
        <dbReference type="Pfam" id="PF00732"/>
    </source>
</evidence>
<evidence type="ECO:0000313" key="6">
    <source>
        <dbReference type="Proteomes" id="UP000078237"/>
    </source>
</evidence>
<keyword evidence="2" id="KW-0274">FAD</keyword>
<feature type="binding site" evidence="2">
    <location>
        <position position="189"/>
    </location>
    <ligand>
        <name>FAD</name>
        <dbReference type="ChEBI" id="CHEBI:57692"/>
    </ligand>
</feature>
<dbReference type="OrthoDB" id="269227at2759"/>
<dbReference type="Gene3D" id="3.30.560.10">
    <property type="entry name" value="Glucose Oxidase, domain 3"/>
    <property type="match status" value="1"/>
</dbReference>
<evidence type="ECO:0000256" key="2">
    <source>
        <dbReference type="PIRSR" id="PIRSR000137-2"/>
    </source>
</evidence>
<feature type="domain" description="Glucose-methanol-choline oxidoreductase C-terminal" evidence="4">
    <location>
        <begin position="409"/>
        <end position="546"/>
    </location>
</feature>
<sequence length="559" mass="60785">MAPGIFGSMYGDLEYHWEYWNVPQKHLNNRSHAVMAGKGLGGGSAINFLFWTHTSRRTIDDWGNLGNKGWSWDELQPYLRKSEAFIAPSTQTEDDLNITFIDPPVHGLNGPIVNSFPQLYGPLLEAWPRTYAALGLGADGDPRGGRALGAFINPFSIDPGTNERSYPASAYYLPAKARPNLKVVTGALVTKVHLVKKHPSGALTATSVSYEKSGANYIARARTEVIISAGGLESPKLLQLSGIGSRKLLENMGIKDLVDNPNVGENYQNHIMLPLGFAVNPGLTTSEDFLNTTVFQAALDEYVATRTGPFTVVNASTALLSLTQIGGSLSNVRGVKSPSDRDNSASTIPGFQEQHAMLWRSLAANEPAVQEVFLAGGMSPWFYDDNSKLISSPADGGHYYTLLGALQLPFSRGSVKIQSRDPKKPPRLDPRYLSHPVDREIARAIAFHMQKVASTAPLSDLLRGNGTVFQPGYYKLTEENVDAFIRELALPAYHHAGACSMMPKQKGGVVDERFRVHGTRGLRIVDASVLPLLPQGTINSAVIAVAERAADLIKKDYGF</sequence>
<dbReference type="VEuPathDB" id="FungiDB:MMYC01_210006"/>
<organism evidence="5 6">
    <name type="scientific">Madurella mycetomatis</name>
    <dbReference type="NCBI Taxonomy" id="100816"/>
    <lineage>
        <taxon>Eukaryota</taxon>
        <taxon>Fungi</taxon>
        <taxon>Dikarya</taxon>
        <taxon>Ascomycota</taxon>
        <taxon>Pezizomycotina</taxon>
        <taxon>Sordariomycetes</taxon>
        <taxon>Sordariomycetidae</taxon>
        <taxon>Sordariales</taxon>
        <taxon>Sordariales incertae sedis</taxon>
        <taxon>Madurella</taxon>
    </lineage>
</organism>
<dbReference type="PANTHER" id="PTHR11552:SF210">
    <property type="entry name" value="GLUCOSE-METHANOL-CHOLINE OXIDOREDUCTASE N-TERMINAL DOMAIN-CONTAINING PROTEIN-RELATED"/>
    <property type="match status" value="1"/>
</dbReference>
<dbReference type="Pfam" id="PF00732">
    <property type="entry name" value="GMC_oxred_N"/>
    <property type="match status" value="1"/>
</dbReference>
<dbReference type="Pfam" id="PF05199">
    <property type="entry name" value="GMC_oxred_C"/>
    <property type="match status" value="1"/>
</dbReference>
<accession>A0A175VS56</accession>
<comment type="cofactor">
    <cofactor evidence="2">
        <name>FAD</name>
        <dbReference type="ChEBI" id="CHEBI:57692"/>
    </cofactor>
</comment>